<dbReference type="NCBIfam" id="TIGR04409">
    <property type="entry name" value="LptC_YrbK"/>
    <property type="match status" value="1"/>
</dbReference>
<evidence type="ECO:0000313" key="3">
    <source>
        <dbReference type="Proteomes" id="UP000092627"/>
    </source>
</evidence>
<keyword evidence="1" id="KW-0812">Transmembrane</keyword>
<name>A0A1A8T7H8_9GAMM</name>
<proteinExistence type="predicted"/>
<dbReference type="InterPro" id="IPR026265">
    <property type="entry name" value="LptC"/>
</dbReference>
<sequence length="193" mass="20908">MLDSIKKIAQHKGLAGGVAVALVAAVVFLLGSRPTLYILEEQKLSEAPDFFLEGVQLKSFNEAGQLQETIHADAANHYNAQHTRLTNPVITRSAGNISSIASAKNGLIDDVSDSFTLSEEARVIRYLDQQETARVEASTITYSDEDQTIRGQQQSKLTTQQGITESDSIQFNLVDNTATLDGGVTGHYDVSKP</sequence>
<accession>A0A1A8T7H8</accession>
<keyword evidence="1" id="KW-1133">Transmembrane helix</keyword>
<protein>
    <submittedName>
        <fullName evidence="2">Lipopolysaccharide-assembly, LptC-related</fullName>
    </submittedName>
</protein>
<feature type="transmembrane region" description="Helical" evidence="1">
    <location>
        <begin position="12"/>
        <end position="31"/>
    </location>
</feature>
<keyword evidence="1" id="KW-0472">Membrane</keyword>
<dbReference type="InterPro" id="IPR010664">
    <property type="entry name" value="LipoPS_assembly_LptC-rel"/>
</dbReference>
<dbReference type="GO" id="GO:0005886">
    <property type="term" value="C:plasma membrane"/>
    <property type="evidence" value="ECO:0007669"/>
    <property type="project" value="InterPro"/>
</dbReference>
<keyword evidence="3" id="KW-1185">Reference proteome</keyword>
<reference evidence="2 3" key="1">
    <citation type="submission" date="2016-06" db="EMBL/GenBank/DDBJ databases">
        <authorList>
            <person name="Kjaerup R.B."/>
            <person name="Dalgaard T.S."/>
            <person name="Juul-Madsen H.R."/>
        </authorList>
    </citation>
    <scope>NUCLEOTIDE SEQUENCE [LARGE SCALE GENOMIC DNA]</scope>
    <source>
        <strain evidence="2 3">CECT 5080</strain>
    </source>
</reference>
<dbReference type="AlphaFoldDB" id="A0A1A8T7H8"/>
<evidence type="ECO:0000313" key="2">
    <source>
        <dbReference type="EMBL" id="SBS27360.1"/>
    </source>
</evidence>
<dbReference type="GO" id="GO:0015221">
    <property type="term" value="F:lipopolysaccharide transmembrane transporter activity"/>
    <property type="evidence" value="ECO:0007669"/>
    <property type="project" value="InterPro"/>
</dbReference>
<dbReference type="Gene3D" id="2.60.450.10">
    <property type="entry name" value="Lipopolysaccharide (LPS) transport protein A like domain"/>
    <property type="match status" value="1"/>
</dbReference>
<evidence type="ECO:0000256" key="1">
    <source>
        <dbReference type="SAM" id="Phobius"/>
    </source>
</evidence>
<dbReference type="STRING" id="295068.MAQ5080_00801"/>
<dbReference type="RefSeq" id="WP_067207289.1">
    <property type="nucleotide sequence ID" value="NZ_FLOC01000003.1"/>
</dbReference>
<dbReference type="Proteomes" id="UP000092627">
    <property type="component" value="Unassembled WGS sequence"/>
</dbReference>
<organism evidence="2 3">
    <name type="scientific">Marinomonas aquimarina</name>
    <dbReference type="NCBI Taxonomy" id="295068"/>
    <lineage>
        <taxon>Bacteria</taxon>
        <taxon>Pseudomonadati</taxon>
        <taxon>Pseudomonadota</taxon>
        <taxon>Gammaproteobacteria</taxon>
        <taxon>Oceanospirillales</taxon>
        <taxon>Oceanospirillaceae</taxon>
        <taxon>Marinomonas</taxon>
    </lineage>
</organism>
<gene>
    <name evidence="2" type="ORF">MAQ5080_00801</name>
</gene>
<dbReference type="EMBL" id="FLOC01000003">
    <property type="protein sequence ID" value="SBS27360.1"/>
    <property type="molecule type" value="Genomic_DNA"/>
</dbReference>
<dbReference type="Pfam" id="PF06835">
    <property type="entry name" value="LptC"/>
    <property type="match status" value="1"/>
</dbReference>
<dbReference type="OrthoDB" id="6106100at2"/>